<sequence>MSTIIYPENTSPAADAEAIRKACQGWGTDEKAIISIIGHRNATQKKLIRQAYEELYCEDLVKRLESELSGQFEKAVYRWILNPRDRDAVILHVAIKERAIPNYRVVIEYSCIYSPEELLAVKRAYQARYKTSVEEDIAQYSTGHLRKASFFLFFFLVFLPTFIFVAWSRCLCLIPFATYIQFLVGLAGTYRYVGDELNARVANSEADILHNAISTKDFNNEEIVRIISTRSTTQLVATLNRYKDHYGSSITKHLLDDTNEGNKEYLLALRTTIRCISDPQKYYEKVIRYAMNECGTDEESVTRVIVTRAEKDLKEIKEVYYKRNSVTLDQAITNHTSGNYKAFLLTLLGNE</sequence>
<dbReference type="FunFam" id="1.10.220.10:FF:000001">
    <property type="entry name" value="Annexin"/>
    <property type="match status" value="1"/>
</dbReference>
<dbReference type="Gramene" id="Solyc10g044690.2.1">
    <property type="protein sequence ID" value="Solyc10g044690.2.1"/>
    <property type="gene ID" value="Solyc10g044690.2"/>
</dbReference>
<name>A0A3Q7IDY9_SOLLC</name>
<organism evidence="8">
    <name type="scientific">Solanum lycopersicum</name>
    <name type="common">Tomato</name>
    <name type="synonym">Lycopersicon esculentum</name>
    <dbReference type="NCBI Taxonomy" id="4081"/>
    <lineage>
        <taxon>Eukaryota</taxon>
        <taxon>Viridiplantae</taxon>
        <taxon>Streptophyta</taxon>
        <taxon>Embryophyta</taxon>
        <taxon>Tracheophyta</taxon>
        <taxon>Spermatophyta</taxon>
        <taxon>Magnoliopsida</taxon>
        <taxon>eudicotyledons</taxon>
        <taxon>Gunneridae</taxon>
        <taxon>Pentapetalae</taxon>
        <taxon>asterids</taxon>
        <taxon>lamiids</taxon>
        <taxon>Solanales</taxon>
        <taxon>Solanaceae</taxon>
        <taxon>Solanoideae</taxon>
        <taxon>Solaneae</taxon>
        <taxon>Solanum</taxon>
        <taxon>Solanum subgen. Lycopersicon</taxon>
    </lineage>
</organism>
<evidence type="ECO:0000256" key="3">
    <source>
        <dbReference type="ARBA" id="ARBA00022837"/>
    </source>
</evidence>
<dbReference type="EnsemblPlants" id="Solyc10g044690.2.1">
    <property type="protein sequence ID" value="Solyc10g044690.2.1"/>
    <property type="gene ID" value="Solyc10g044690.2"/>
</dbReference>
<keyword evidence="5 6" id="KW-0111">Calcium/phospholipid-binding</keyword>
<dbReference type="SMART" id="SM00335">
    <property type="entry name" value="ANX"/>
    <property type="match status" value="4"/>
</dbReference>
<keyword evidence="4 6" id="KW-0041">Annexin</keyword>
<dbReference type="GO" id="GO:0009414">
    <property type="term" value="P:response to water deprivation"/>
    <property type="evidence" value="ECO:0000318"/>
    <property type="project" value="GO_Central"/>
</dbReference>
<dbReference type="GO" id="GO:0005737">
    <property type="term" value="C:cytoplasm"/>
    <property type="evidence" value="ECO:0000318"/>
    <property type="project" value="GO_Central"/>
</dbReference>
<dbReference type="Pfam" id="PF00191">
    <property type="entry name" value="Annexin"/>
    <property type="match status" value="3"/>
</dbReference>
<reference evidence="8" key="2">
    <citation type="submission" date="2019-01" db="UniProtKB">
        <authorList>
            <consortium name="EnsemblPlants"/>
        </authorList>
    </citation>
    <scope>IDENTIFICATION</scope>
    <source>
        <strain evidence="8">cv. Heinz 1706</strain>
    </source>
</reference>
<evidence type="ECO:0000313" key="8">
    <source>
        <dbReference type="EnsemblPlants" id="Solyc10g044690.2.1"/>
    </source>
</evidence>
<dbReference type="PANTHER" id="PTHR10502:SF193">
    <property type="entry name" value="ANNEXIN D8"/>
    <property type="match status" value="1"/>
</dbReference>
<proteinExistence type="inferred from homology"/>
<dbReference type="GO" id="GO:0005544">
    <property type="term" value="F:calcium-dependent phospholipid binding"/>
    <property type="evidence" value="ECO:0000318"/>
    <property type="project" value="GO_Central"/>
</dbReference>
<dbReference type="PANTHER" id="PTHR10502">
    <property type="entry name" value="ANNEXIN"/>
    <property type="match status" value="1"/>
</dbReference>
<evidence type="ECO:0000256" key="5">
    <source>
        <dbReference type="ARBA" id="ARBA00023302"/>
    </source>
</evidence>
<keyword evidence="7" id="KW-1133">Transmembrane helix</keyword>
<dbReference type="GO" id="GO:0005509">
    <property type="term" value="F:calcium ion binding"/>
    <property type="evidence" value="ECO:0007669"/>
    <property type="project" value="InterPro"/>
</dbReference>
<evidence type="ECO:0000256" key="6">
    <source>
        <dbReference type="RuleBase" id="RU003540"/>
    </source>
</evidence>
<keyword evidence="1" id="KW-0479">Metal-binding</keyword>
<dbReference type="Proteomes" id="UP000004994">
    <property type="component" value="Chromosome 10"/>
</dbReference>
<dbReference type="FunFam" id="1.10.220.10:FF:000009">
    <property type="entry name" value="Annexin"/>
    <property type="match status" value="1"/>
</dbReference>
<feature type="transmembrane region" description="Helical" evidence="7">
    <location>
        <begin position="148"/>
        <end position="167"/>
    </location>
</feature>
<evidence type="ECO:0000256" key="2">
    <source>
        <dbReference type="ARBA" id="ARBA00022737"/>
    </source>
</evidence>
<reference evidence="8" key="1">
    <citation type="journal article" date="2012" name="Nature">
        <title>The tomato genome sequence provides insights into fleshy fruit evolution.</title>
        <authorList>
            <consortium name="Tomato Genome Consortium"/>
        </authorList>
    </citation>
    <scope>NUCLEOTIDE SEQUENCE [LARGE SCALE GENOMIC DNA]</scope>
    <source>
        <strain evidence="8">cv. Heinz 1706</strain>
    </source>
</reference>
<dbReference type="GO" id="GO:0009409">
    <property type="term" value="P:response to cold"/>
    <property type="evidence" value="ECO:0000318"/>
    <property type="project" value="GO_Central"/>
</dbReference>
<keyword evidence="7" id="KW-0812">Transmembrane</keyword>
<evidence type="ECO:0000313" key="9">
    <source>
        <dbReference type="Proteomes" id="UP000004994"/>
    </source>
</evidence>
<keyword evidence="9" id="KW-1185">Reference proteome</keyword>
<protein>
    <recommendedName>
        <fullName evidence="6">Annexin</fullName>
    </recommendedName>
</protein>
<dbReference type="InterPro" id="IPR001464">
    <property type="entry name" value="Annexin"/>
</dbReference>
<keyword evidence="2 6" id="KW-0677">Repeat</keyword>
<evidence type="ECO:0000256" key="7">
    <source>
        <dbReference type="SAM" id="Phobius"/>
    </source>
</evidence>
<dbReference type="InterPro" id="IPR037104">
    <property type="entry name" value="Annexin_sf"/>
</dbReference>
<dbReference type="AlphaFoldDB" id="A0A3Q7IDY9"/>
<dbReference type="GO" id="GO:0005886">
    <property type="term" value="C:plasma membrane"/>
    <property type="evidence" value="ECO:0000318"/>
    <property type="project" value="GO_Central"/>
</dbReference>
<dbReference type="PaxDb" id="4081-Solyc10g044690.1.1"/>
<keyword evidence="7" id="KW-0472">Membrane</keyword>
<keyword evidence="3 6" id="KW-0106">Calcium</keyword>
<comment type="similarity">
    <text evidence="6">Belongs to the annexin family.</text>
</comment>
<comment type="domain">
    <text evidence="6">A pair of annexin repeats may form one binding site for calcium and phospholipid.</text>
</comment>
<evidence type="ECO:0000256" key="4">
    <source>
        <dbReference type="ARBA" id="ARBA00023216"/>
    </source>
</evidence>
<dbReference type="OMA" id="LQGNRDP"/>
<dbReference type="FunCoup" id="A0A3Q7IDY9">
    <property type="interactions" value="67"/>
</dbReference>
<dbReference type="PRINTS" id="PR00196">
    <property type="entry name" value="ANNEXIN"/>
</dbReference>
<dbReference type="InParanoid" id="A0A3Q7IDY9"/>
<dbReference type="InterPro" id="IPR018502">
    <property type="entry name" value="Annexin_repeat"/>
</dbReference>
<dbReference type="PROSITE" id="PS51897">
    <property type="entry name" value="ANNEXIN_2"/>
    <property type="match status" value="4"/>
</dbReference>
<dbReference type="InterPro" id="IPR018252">
    <property type="entry name" value="Annexin_repeat_CS"/>
</dbReference>
<accession>A0A3Q7IDY9</accession>
<dbReference type="GO" id="GO:0001786">
    <property type="term" value="F:phosphatidylserine binding"/>
    <property type="evidence" value="ECO:0000318"/>
    <property type="project" value="GO_Central"/>
</dbReference>
<dbReference type="Gene3D" id="1.10.220.10">
    <property type="entry name" value="Annexin"/>
    <property type="match status" value="4"/>
</dbReference>
<evidence type="ECO:0000256" key="1">
    <source>
        <dbReference type="ARBA" id="ARBA00022723"/>
    </source>
</evidence>
<feature type="transmembrane region" description="Helical" evidence="7">
    <location>
        <begin position="173"/>
        <end position="193"/>
    </location>
</feature>
<dbReference type="GO" id="GO:0009651">
    <property type="term" value="P:response to salt stress"/>
    <property type="evidence" value="ECO:0000318"/>
    <property type="project" value="GO_Central"/>
</dbReference>
<dbReference type="STRING" id="4081.A0A3Q7IDY9"/>
<dbReference type="SUPFAM" id="SSF47874">
    <property type="entry name" value="Annexin"/>
    <property type="match status" value="2"/>
</dbReference>
<dbReference type="GO" id="GO:0009408">
    <property type="term" value="P:response to heat"/>
    <property type="evidence" value="ECO:0000318"/>
    <property type="project" value="GO_Central"/>
</dbReference>
<dbReference type="PROSITE" id="PS00223">
    <property type="entry name" value="ANNEXIN_1"/>
    <property type="match status" value="1"/>
</dbReference>
<dbReference type="FunFam" id="1.10.220.10:FF:000008">
    <property type="entry name" value="Annexin"/>
    <property type="match status" value="1"/>
</dbReference>